<dbReference type="PANTHER" id="PTHR47786">
    <property type="entry name" value="ALPHA-1,4-GLUCAN:MALTOSE-1-PHOSPHATE MALTOSYLTRANSFERASE"/>
    <property type="match status" value="1"/>
</dbReference>
<dbReference type="SUPFAM" id="SSF51445">
    <property type="entry name" value="(Trans)glycosidases"/>
    <property type="match status" value="1"/>
</dbReference>
<feature type="compositionally biased region" description="Basic and acidic residues" evidence="7">
    <location>
        <begin position="47"/>
        <end position="72"/>
    </location>
</feature>
<dbReference type="SMART" id="SM00642">
    <property type="entry name" value="Aamy"/>
    <property type="match status" value="1"/>
</dbReference>
<organism evidence="9 10">
    <name type="scientific">Kitasatospora putterlickiae</name>
    <dbReference type="NCBI Taxonomy" id="221725"/>
    <lineage>
        <taxon>Bacteria</taxon>
        <taxon>Bacillati</taxon>
        <taxon>Actinomycetota</taxon>
        <taxon>Actinomycetes</taxon>
        <taxon>Kitasatosporales</taxon>
        <taxon>Streptomycetaceae</taxon>
        <taxon>Kitasatospora</taxon>
    </lineage>
</organism>
<dbReference type="InterPro" id="IPR017853">
    <property type="entry name" value="GH"/>
</dbReference>
<evidence type="ECO:0000256" key="6">
    <source>
        <dbReference type="HAMAP-Rule" id="MF_02124"/>
    </source>
</evidence>
<evidence type="ECO:0000313" key="9">
    <source>
        <dbReference type="EMBL" id="GAA1410898.1"/>
    </source>
</evidence>
<sequence>MHGDTRDQSTPVAETLDAAVAESAGRMDSDTRTDAAMPGPRGAGAIRTERPDEPARQPGADESRTHRADAPRKRTTRRGASTAEPSAAPAEGASAPARAAAARPAAGRGRAKPAAARKTAARTTTESDTVIGRIPVLDVSPLVDAGRRPAKAVVGETFPVRATVFREGHDAVNANVVLRDPRGRSGPWTPMRELAEGSDRWGAYVTPTAPGRWSYLVEAWSDPVATWRKAASIKLPAGIDTALVLEEGAQLLERAAAGVPKKDGRAVVLAAAEALRDPGLPPLSRLAAALAPEVQELLVRFPLRELVSASRPLPLQVDRERALFGSWYEFFPRSEGAVVDPTGVEPPRSGTLRTAAERLPAIAAMGFDVVYLPPVHPIGRAFRKGPDNTLTAGPHDVGSPWAIGSPEGGHDAVHPDLGTIEDFDHFVAEATALHLEVALDFALQCSPDHPWVNKHPEWFSHRADGTIAYAENPPKKYQDIYPINFDQDMDGIVKETVRVLRFWMAHGVRIFRVDNPHTKPVVFWERVLADIARTDPDVLFLAEAFTRPAMMHTLGKIGFHQSYTYFTWRTGKAELTEYLTELAGETAAHMRPNLFANTPDILHAYLQHGGPAAFAIRAVLAATLSPSYGVYAGYELYENEPAHPGSEEYLHSEKYELRPRDWSRTDTLAPLLTVLNRLRRRHPALQQLRSLRFHPTDNDQVLAYSKTALTPDGLTDHLITVVNLDPHHTQEATVTLDGDGPYAVHDELTGAAYTWGRHNYVRLDPSAEPAHLLTVRRNPA</sequence>
<dbReference type="InterPro" id="IPR026585">
    <property type="entry name" value="GlgE"/>
</dbReference>
<keyword evidence="4 6" id="KW-0119">Carbohydrate metabolism</keyword>
<dbReference type="InterPro" id="IPR006047">
    <property type="entry name" value="GH13_cat_dom"/>
</dbReference>
<evidence type="ECO:0000256" key="1">
    <source>
        <dbReference type="ARBA" id="ARBA00011738"/>
    </source>
</evidence>
<dbReference type="HAMAP" id="MF_02124">
    <property type="entry name" value="GlgE"/>
    <property type="match status" value="1"/>
</dbReference>
<dbReference type="EMBL" id="BAAAKJ010000399">
    <property type="protein sequence ID" value="GAA1410898.1"/>
    <property type="molecule type" value="Genomic_DNA"/>
</dbReference>
<comment type="similarity">
    <text evidence="6">Belongs to the glycosyl hydrolase 13 family. GlgE subfamily.</text>
</comment>
<evidence type="ECO:0000256" key="3">
    <source>
        <dbReference type="ARBA" id="ARBA00022679"/>
    </source>
</evidence>
<dbReference type="Gene3D" id="1.20.58.80">
    <property type="entry name" value="Phosphotransferase system, lactose/cellobiose-type IIA subunit"/>
    <property type="match status" value="1"/>
</dbReference>
<evidence type="ECO:0000313" key="10">
    <source>
        <dbReference type="Proteomes" id="UP001499863"/>
    </source>
</evidence>
<proteinExistence type="inferred from homology"/>
<feature type="binding site" evidence="6">
    <location>
        <position position="479"/>
    </location>
    <ligand>
        <name>alpha-maltose 1-phosphate</name>
        <dbReference type="ChEBI" id="CHEBI:63576"/>
    </ligand>
</feature>
<name>A0ABN1YKT3_9ACTN</name>
<dbReference type="InterPro" id="IPR013783">
    <property type="entry name" value="Ig-like_fold"/>
</dbReference>
<dbReference type="PANTHER" id="PTHR47786:SF2">
    <property type="entry name" value="GLYCOSYL HYDROLASE FAMILY 13 CATALYTIC DOMAIN-CONTAINING PROTEIN"/>
    <property type="match status" value="1"/>
</dbReference>
<comment type="caution">
    <text evidence="9">The sequence shown here is derived from an EMBL/GenBank/DDBJ whole genome shotgun (WGS) entry which is preliminary data.</text>
</comment>
<accession>A0ABN1YKT3</accession>
<keyword evidence="10" id="KW-1185">Reference proteome</keyword>
<evidence type="ECO:0000256" key="5">
    <source>
        <dbReference type="ARBA" id="ARBA00048735"/>
    </source>
</evidence>
<gene>
    <name evidence="6" type="primary">glgE</name>
    <name evidence="9" type="ORF">GCM10009639_62140</name>
</gene>
<feature type="binding site" evidence="6">
    <location>
        <begin position="654"/>
        <end position="655"/>
    </location>
    <ligand>
        <name>alpha-maltose 1-phosphate</name>
        <dbReference type="ChEBI" id="CHEBI:63576"/>
    </ligand>
</feature>
<comment type="function">
    <text evidence="6">Maltosyltransferase that uses maltose 1-phosphate (M1P) as the sugar donor to elongate linear or branched alpha-(1-&gt;4)-glucans. Is involved in a branched alpha-glucan biosynthetic pathway from trehalose, together with TreS, Mak and GlgB.</text>
</comment>
<protein>
    <recommendedName>
        <fullName evidence="6">Alpha-1,4-glucan:maltose-1-phosphate maltosyltransferase</fullName>
        <shortName evidence="6">GMPMT</shortName>
        <ecNumber evidence="6">2.4.99.16</ecNumber>
    </recommendedName>
    <alternativeName>
        <fullName evidence="6">(1-&gt;4)-alpha-D-glucan:maltose-1-phosphate alpha-D-maltosyltransferase</fullName>
    </alternativeName>
</protein>
<comment type="catalytic activity">
    <reaction evidence="5 6">
        <text>alpha-maltose 1-phosphate + [(1-&gt;4)-alpha-D-glucosyl](n) = [(1-&gt;4)-alpha-D-glucosyl](n+2) + phosphate</text>
        <dbReference type="Rhea" id="RHEA:42692"/>
        <dbReference type="Rhea" id="RHEA-COMP:9584"/>
        <dbReference type="Rhea" id="RHEA-COMP:10183"/>
        <dbReference type="ChEBI" id="CHEBI:15444"/>
        <dbReference type="ChEBI" id="CHEBI:43474"/>
        <dbReference type="ChEBI" id="CHEBI:63576"/>
        <dbReference type="EC" id="2.4.99.16"/>
    </reaction>
</comment>
<dbReference type="InterPro" id="IPR049171">
    <property type="entry name" value="GLGE_C"/>
</dbReference>
<feature type="site" description="Transition state stabilizer" evidence="6">
    <location>
        <position position="600"/>
    </location>
</feature>
<keyword evidence="2 6" id="KW-0328">Glycosyltransferase</keyword>
<feature type="compositionally biased region" description="Low complexity" evidence="7">
    <location>
        <begin position="80"/>
        <end position="126"/>
    </location>
</feature>
<feature type="binding site" evidence="6">
    <location>
        <position position="515"/>
    </location>
    <ligand>
        <name>alpha-maltose 1-phosphate</name>
        <dbReference type="ChEBI" id="CHEBI:63576"/>
    </ligand>
</feature>
<dbReference type="CDD" id="cd11344">
    <property type="entry name" value="AmyAc_GlgE_like"/>
    <property type="match status" value="1"/>
</dbReference>
<feature type="active site" description="Nucleophile" evidence="6">
    <location>
        <position position="514"/>
    </location>
</feature>
<dbReference type="InterPro" id="IPR021828">
    <property type="entry name" value="GlgE_dom_N/S"/>
</dbReference>
<keyword evidence="3 6" id="KW-0808">Transferase</keyword>
<feature type="region of interest" description="Disordered" evidence="7">
    <location>
        <begin position="1"/>
        <end position="127"/>
    </location>
</feature>
<feature type="binding site" evidence="6">
    <location>
        <position position="444"/>
    </location>
    <ligand>
        <name>alpha-maltose 1-phosphate</name>
        <dbReference type="ChEBI" id="CHEBI:63576"/>
    </ligand>
</feature>
<dbReference type="Gene3D" id="2.60.40.1180">
    <property type="entry name" value="Golgi alpha-mannosidase II"/>
    <property type="match status" value="1"/>
</dbReference>
<dbReference type="Gene3D" id="2.60.40.10">
    <property type="entry name" value="Immunoglobulins"/>
    <property type="match status" value="1"/>
</dbReference>
<dbReference type="Proteomes" id="UP001499863">
    <property type="component" value="Unassembled WGS sequence"/>
</dbReference>
<feature type="domain" description="Glycosyl hydrolase family 13 catalytic" evidence="8">
    <location>
        <begin position="325"/>
        <end position="679"/>
    </location>
</feature>
<dbReference type="Pfam" id="PF21702">
    <property type="entry name" value="GLGE_C"/>
    <property type="match status" value="1"/>
</dbReference>
<dbReference type="InterPro" id="IPR013780">
    <property type="entry name" value="Glyco_hydro_b"/>
</dbReference>
<dbReference type="Pfam" id="PF11896">
    <property type="entry name" value="GlgE_dom_N_S"/>
    <property type="match status" value="1"/>
</dbReference>
<reference evidence="9 10" key="1">
    <citation type="journal article" date="2019" name="Int. J. Syst. Evol. Microbiol.">
        <title>The Global Catalogue of Microorganisms (GCM) 10K type strain sequencing project: providing services to taxonomists for standard genome sequencing and annotation.</title>
        <authorList>
            <consortium name="The Broad Institute Genomics Platform"/>
            <consortium name="The Broad Institute Genome Sequencing Center for Infectious Disease"/>
            <person name="Wu L."/>
            <person name="Ma J."/>
        </authorList>
    </citation>
    <scope>NUCLEOTIDE SEQUENCE [LARGE SCALE GENOMIC DNA]</scope>
    <source>
        <strain evidence="9 10">JCM 12393</strain>
    </source>
</reference>
<dbReference type="EC" id="2.4.99.16" evidence="6"/>
<feature type="binding site" evidence="6">
    <location>
        <position position="384"/>
    </location>
    <ligand>
        <name>alpha-maltose 1-phosphate</name>
        <dbReference type="ChEBI" id="CHEBI:63576"/>
    </ligand>
</feature>
<evidence type="ECO:0000256" key="4">
    <source>
        <dbReference type="ARBA" id="ARBA00023277"/>
    </source>
</evidence>
<evidence type="ECO:0000256" key="2">
    <source>
        <dbReference type="ARBA" id="ARBA00022676"/>
    </source>
</evidence>
<evidence type="ECO:0000256" key="7">
    <source>
        <dbReference type="SAM" id="MobiDB-lite"/>
    </source>
</evidence>
<dbReference type="Gene3D" id="3.20.20.80">
    <property type="entry name" value="Glycosidases"/>
    <property type="match status" value="1"/>
</dbReference>
<feature type="active site" description="Proton donor" evidence="6">
    <location>
        <position position="543"/>
    </location>
</feature>
<evidence type="ECO:0000259" key="8">
    <source>
        <dbReference type="SMART" id="SM00642"/>
    </source>
</evidence>
<comment type="subunit">
    <text evidence="1 6">Homodimer.</text>
</comment>